<evidence type="ECO:0000256" key="4">
    <source>
        <dbReference type="PROSITE-ProRule" id="PRU00182"/>
    </source>
</evidence>
<dbReference type="GO" id="GO:0000455">
    <property type="term" value="P:enzyme-directed rRNA pseudouridine synthesis"/>
    <property type="evidence" value="ECO:0007669"/>
    <property type="project" value="UniProtKB-ARBA"/>
</dbReference>
<organism evidence="8 9">
    <name type="scientific">Mariniblastus fucicola</name>
    <dbReference type="NCBI Taxonomy" id="980251"/>
    <lineage>
        <taxon>Bacteria</taxon>
        <taxon>Pseudomonadati</taxon>
        <taxon>Planctomycetota</taxon>
        <taxon>Planctomycetia</taxon>
        <taxon>Pirellulales</taxon>
        <taxon>Pirellulaceae</taxon>
        <taxon>Mariniblastus</taxon>
    </lineage>
</organism>
<dbReference type="InterPro" id="IPR018496">
    <property type="entry name" value="PsdUridine_synth_RsuA/RluB_CS"/>
</dbReference>
<dbReference type="FunFam" id="3.30.70.1560:FF:000001">
    <property type="entry name" value="Pseudouridine synthase"/>
    <property type="match status" value="1"/>
</dbReference>
<keyword evidence="2 4" id="KW-0694">RNA-binding</keyword>
<evidence type="ECO:0000256" key="5">
    <source>
        <dbReference type="RuleBase" id="RU003887"/>
    </source>
</evidence>
<dbReference type="KEGG" id="mff:MFFC18_43210"/>
<evidence type="ECO:0000259" key="7">
    <source>
        <dbReference type="SMART" id="SM00363"/>
    </source>
</evidence>
<dbReference type="InterPro" id="IPR002942">
    <property type="entry name" value="S4_RNA-bd"/>
</dbReference>
<dbReference type="PANTHER" id="PTHR47683">
    <property type="entry name" value="PSEUDOURIDINE SYNTHASE FAMILY PROTEIN-RELATED"/>
    <property type="match status" value="1"/>
</dbReference>
<evidence type="ECO:0000256" key="6">
    <source>
        <dbReference type="SAM" id="MobiDB-lite"/>
    </source>
</evidence>
<feature type="compositionally biased region" description="Basic residues" evidence="6">
    <location>
        <begin position="14"/>
        <end position="24"/>
    </location>
</feature>
<evidence type="ECO:0000313" key="8">
    <source>
        <dbReference type="EMBL" id="QEG24402.1"/>
    </source>
</evidence>
<dbReference type="CDD" id="cd02870">
    <property type="entry name" value="PseudoU_synth_RsuA_like"/>
    <property type="match status" value="1"/>
</dbReference>
<feature type="compositionally biased region" description="Basic residues" evidence="6">
    <location>
        <begin position="34"/>
        <end position="61"/>
    </location>
</feature>
<dbReference type="RefSeq" id="WP_162273938.1">
    <property type="nucleotide sequence ID" value="NZ_CP042912.1"/>
</dbReference>
<evidence type="ECO:0000256" key="3">
    <source>
        <dbReference type="ARBA" id="ARBA00023235"/>
    </source>
</evidence>
<dbReference type="Pfam" id="PF01479">
    <property type="entry name" value="S4"/>
    <property type="match status" value="1"/>
</dbReference>
<dbReference type="GO" id="GO:0003723">
    <property type="term" value="F:RNA binding"/>
    <property type="evidence" value="ECO:0007669"/>
    <property type="project" value="UniProtKB-KW"/>
</dbReference>
<feature type="domain" description="RNA-binding S4" evidence="7">
    <location>
        <begin position="69"/>
        <end position="129"/>
    </location>
</feature>
<comment type="similarity">
    <text evidence="1 5">Belongs to the pseudouridine synthase RsuA family.</text>
</comment>
<dbReference type="PROSITE" id="PS01149">
    <property type="entry name" value="PSI_RSU"/>
    <property type="match status" value="1"/>
</dbReference>
<dbReference type="EC" id="5.4.99.-" evidence="5"/>
<proteinExistence type="inferred from homology"/>
<dbReference type="InterPro" id="IPR036986">
    <property type="entry name" value="S4_RNA-bd_sf"/>
</dbReference>
<dbReference type="AlphaFoldDB" id="A0A5B9PIA5"/>
<feature type="region of interest" description="Disordered" evidence="6">
    <location>
        <begin position="1"/>
        <end position="70"/>
    </location>
</feature>
<dbReference type="SUPFAM" id="SSF55120">
    <property type="entry name" value="Pseudouridine synthase"/>
    <property type="match status" value="1"/>
</dbReference>
<name>A0A5B9PIA5_9BACT</name>
<feature type="compositionally biased region" description="Basic residues" evidence="6">
    <location>
        <begin position="333"/>
        <end position="349"/>
    </location>
</feature>
<dbReference type="STRING" id="980251.GCA_001642875_01250"/>
<evidence type="ECO:0000256" key="1">
    <source>
        <dbReference type="ARBA" id="ARBA00008348"/>
    </source>
</evidence>
<dbReference type="EMBL" id="CP042912">
    <property type="protein sequence ID" value="QEG24402.1"/>
    <property type="molecule type" value="Genomic_DNA"/>
</dbReference>
<dbReference type="NCBIfam" id="TIGR00093">
    <property type="entry name" value="pseudouridine synthase"/>
    <property type="match status" value="1"/>
</dbReference>
<evidence type="ECO:0000313" key="9">
    <source>
        <dbReference type="Proteomes" id="UP000322214"/>
    </source>
</evidence>
<sequence length="376" mass="41830">MAKKRSKSSSADRGKKKAASRRGGTRSNSPWAKASKKAASKKKSGVSSAGKKKTTRKKTTRRKSDDSTQRLQRVMAAAGIGSRRECETIIEEGRVEVDGQTVVTLGTKVDPTKQKIKVDGNELKQERLQYFILNKPTGVLSTSNDPSGRMRVIDLIMTRNRVYNVGRLDQSSEGLILVTNDGELANRLTHPRYGVEKKYHVQVTGQPDAADLKTLTDGVYLAEGKAKATSAKFIRKGKESSWIEITLMEGRNREIRRLLAKIGHKVRTLKRVSIGPLKMKDLPSGAHRELTPGELKALKKACSGKPVQRKKSIGSRTRGLDEVQEEKQARREARQKKKPSTRKKAKTRKVTGSGARGAARPTKGWRTEKTNRKKRR</sequence>
<dbReference type="InterPro" id="IPR020103">
    <property type="entry name" value="PsdUridine_synth_cat_dom_sf"/>
</dbReference>
<dbReference type="SUPFAM" id="SSF55174">
    <property type="entry name" value="Alpha-L RNA-binding motif"/>
    <property type="match status" value="1"/>
</dbReference>
<accession>A0A5B9PIA5</accession>
<dbReference type="Gene3D" id="3.10.290.10">
    <property type="entry name" value="RNA-binding S4 domain"/>
    <property type="match status" value="1"/>
</dbReference>
<dbReference type="InterPro" id="IPR050343">
    <property type="entry name" value="RsuA_PseudoU_synthase"/>
</dbReference>
<evidence type="ECO:0000256" key="2">
    <source>
        <dbReference type="ARBA" id="ARBA00022884"/>
    </source>
</evidence>
<dbReference type="PANTHER" id="PTHR47683:SF2">
    <property type="entry name" value="RNA-BINDING S4 DOMAIN-CONTAINING PROTEIN"/>
    <property type="match status" value="1"/>
</dbReference>
<dbReference type="CDD" id="cd00165">
    <property type="entry name" value="S4"/>
    <property type="match status" value="1"/>
</dbReference>
<keyword evidence="3 5" id="KW-0413">Isomerase</keyword>
<gene>
    <name evidence="8" type="primary">rluB</name>
    <name evidence="8" type="ORF">MFFC18_43210</name>
</gene>
<feature type="region of interest" description="Disordered" evidence="6">
    <location>
        <begin position="300"/>
        <end position="376"/>
    </location>
</feature>
<dbReference type="FunFam" id="3.10.290.10:FF:000003">
    <property type="entry name" value="Pseudouridine synthase"/>
    <property type="match status" value="1"/>
</dbReference>
<dbReference type="InterPro" id="IPR020094">
    <property type="entry name" value="TruA/RsuA/RluB/E/F_N"/>
</dbReference>
<protein>
    <recommendedName>
        <fullName evidence="5">Pseudouridine synthase</fullName>
        <ecNumber evidence="5">5.4.99.-</ecNumber>
    </recommendedName>
</protein>
<dbReference type="PROSITE" id="PS50889">
    <property type="entry name" value="S4"/>
    <property type="match status" value="1"/>
</dbReference>
<dbReference type="Gene3D" id="3.30.70.580">
    <property type="entry name" value="Pseudouridine synthase I, catalytic domain, N-terminal subdomain"/>
    <property type="match status" value="1"/>
</dbReference>
<keyword evidence="9" id="KW-1185">Reference proteome</keyword>
<feature type="compositionally biased region" description="Basic and acidic residues" evidence="6">
    <location>
        <begin position="318"/>
        <end position="332"/>
    </location>
</feature>
<dbReference type="GO" id="GO:0005829">
    <property type="term" value="C:cytosol"/>
    <property type="evidence" value="ECO:0007669"/>
    <property type="project" value="UniProtKB-ARBA"/>
</dbReference>
<dbReference type="SMART" id="SM00363">
    <property type="entry name" value="S4"/>
    <property type="match status" value="1"/>
</dbReference>
<dbReference type="InterPro" id="IPR006145">
    <property type="entry name" value="PsdUridine_synth_RsuA/RluA"/>
</dbReference>
<dbReference type="Proteomes" id="UP000322214">
    <property type="component" value="Chromosome"/>
</dbReference>
<dbReference type="Gene3D" id="3.30.70.1560">
    <property type="entry name" value="Alpha-L RNA-binding motif"/>
    <property type="match status" value="1"/>
</dbReference>
<reference evidence="8 9" key="1">
    <citation type="submission" date="2019-08" db="EMBL/GenBank/DDBJ databases">
        <title>Deep-cultivation of Planctomycetes and their phenomic and genomic characterization uncovers novel biology.</title>
        <authorList>
            <person name="Wiegand S."/>
            <person name="Jogler M."/>
            <person name="Boedeker C."/>
            <person name="Pinto D."/>
            <person name="Vollmers J."/>
            <person name="Rivas-Marin E."/>
            <person name="Kohn T."/>
            <person name="Peeters S.H."/>
            <person name="Heuer A."/>
            <person name="Rast P."/>
            <person name="Oberbeckmann S."/>
            <person name="Bunk B."/>
            <person name="Jeske O."/>
            <person name="Meyerdierks A."/>
            <person name="Storesund J.E."/>
            <person name="Kallscheuer N."/>
            <person name="Luecker S."/>
            <person name="Lage O.M."/>
            <person name="Pohl T."/>
            <person name="Merkel B.J."/>
            <person name="Hornburger P."/>
            <person name="Mueller R.-W."/>
            <person name="Bruemmer F."/>
            <person name="Labrenz M."/>
            <person name="Spormann A.M."/>
            <person name="Op den Camp H."/>
            <person name="Overmann J."/>
            <person name="Amann R."/>
            <person name="Jetten M.S.M."/>
            <person name="Mascher T."/>
            <person name="Medema M.H."/>
            <person name="Devos D.P."/>
            <person name="Kaster A.-K."/>
            <person name="Ovreas L."/>
            <person name="Rohde M."/>
            <person name="Galperin M.Y."/>
            <person name="Jogler C."/>
        </authorList>
    </citation>
    <scope>NUCLEOTIDE SEQUENCE [LARGE SCALE GENOMIC DNA]</scope>
    <source>
        <strain evidence="8 9">FC18</strain>
    </source>
</reference>
<dbReference type="GO" id="GO:0120159">
    <property type="term" value="F:rRNA pseudouridine synthase activity"/>
    <property type="evidence" value="ECO:0007669"/>
    <property type="project" value="UniProtKB-ARBA"/>
</dbReference>
<dbReference type="Pfam" id="PF00849">
    <property type="entry name" value="PseudoU_synth_2"/>
    <property type="match status" value="1"/>
</dbReference>
<dbReference type="InterPro" id="IPR042092">
    <property type="entry name" value="PsdUridine_s_RsuA/RluB/E/F_cat"/>
</dbReference>
<dbReference type="InterPro" id="IPR000748">
    <property type="entry name" value="PsdUridine_synth_RsuA/RluB/E/F"/>
</dbReference>